<evidence type="ECO:0000313" key="1">
    <source>
        <dbReference type="EMBL" id="EIC21291.1"/>
    </source>
</evidence>
<reference evidence="2" key="1">
    <citation type="submission" date="2011-06" db="EMBL/GenBank/DDBJ databases">
        <authorList>
            <consortium name="US DOE Joint Genome Institute (JGI-PGF)"/>
            <person name="Lucas S."/>
            <person name="Han J."/>
            <person name="Lapidus A."/>
            <person name="Cheng J.-F."/>
            <person name="Goodwin L."/>
            <person name="Pitluck S."/>
            <person name="Peters L."/>
            <person name="Land M.L."/>
            <person name="Hauser L."/>
            <person name="Vogl K."/>
            <person name="Liu Z."/>
            <person name="Overmann J."/>
            <person name="Frigaard N.-U."/>
            <person name="Bryant D.A."/>
            <person name="Woyke T.J."/>
        </authorList>
    </citation>
    <scope>NUCLEOTIDE SEQUENCE [LARGE SCALE GENOMIC DNA]</scope>
    <source>
        <strain evidence="2">970</strain>
    </source>
</reference>
<accession>H8Z0J0</accession>
<reference evidence="1 2" key="2">
    <citation type="submission" date="2011-11" db="EMBL/GenBank/DDBJ databases">
        <authorList>
            <consortium name="US DOE Joint Genome Institute"/>
            <person name="Lucas S."/>
            <person name="Han J."/>
            <person name="Lapidus A."/>
            <person name="Cheng J.-F."/>
            <person name="Goodwin L."/>
            <person name="Pitluck S."/>
            <person name="Peters L."/>
            <person name="Ovchinnikova G."/>
            <person name="Zhang X."/>
            <person name="Detter J.C."/>
            <person name="Han C."/>
            <person name="Tapia R."/>
            <person name="Land M."/>
            <person name="Hauser L."/>
            <person name="Kyrpides N."/>
            <person name="Ivanova N."/>
            <person name="Pagani I."/>
            <person name="Vogl K."/>
            <person name="Liu Z."/>
            <person name="Overmann J."/>
            <person name="Frigaard N.-U."/>
            <person name="Bryant D."/>
            <person name="Woyke T."/>
        </authorList>
    </citation>
    <scope>NUCLEOTIDE SEQUENCE [LARGE SCALE GENOMIC DNA]</scope>
    <source>
        <strain evidence="1 2">970</strain>
    </source>
</reference>
<keyword evidence="2" id="KW-1185">Reference proteome</keyword>
<proteinExistence type="predicted"/>
<organism evidence="1 2">
    <name type="scientific">Thiorhodovibrio frisius</name>
    <dbReference type="NCBI Taxonomy" id="631362"/>
    <lineage>
        <taxon>Bacteria</taxon>
        <taxon>Pseudomonadati</taxon>
        <taxon>Pseudomonadota</taxon>
        <taxon>Gammaproteobacteria</taxon>
        <taxon>Chromatiales</taxon>
        <taxon>Chromatiaceae</taxon>
        <taxon>Thiorhodovibrio</taxon>
    </lineage>
</organism>
<protein>
    <submittedName>
        <fullName evidence="1">Uncharacterized protein</fullName>
    </submittedName>
</protein>
<dbReference type="EMBL" id="JH603169">
    <property type="protein sequence ID" value="EIC21291.1"/>
    <property type="molecule type" value="Genomic_DNA"/>
</dbReference>
<dbReference type="Proteomes" id="UP000002964">
    <property type="component" value="Unassembled WGS sequence"/>
</dbReference>
<sequence>RGLKKNNVQWQVLFALSNLYLLRKPLLA</sequence>
<dbReference type="AlphaFoldDB" id="H8Z0J0"/>
<dbReference type="HOGENOM" id="CLU_049873_13_1_6"/>
<name>H8Z0J0_9GAMM</name>
<feature type="non-terminal residue" evidence="1">
    <location>
        <position position="1"/>
    </location>
</feature>
<gene>
    <name evidence="1" type="ORF">Thi970DRAFT_01491</name>
</gene>
<evidence type="ECO:0000313" key="2">
    <source>
        <dbReference type="Proteomes" id="UP000002964"/>
    </source>
</evidence>